<evidence type="ECO:0000256" key="1">
    <source>
        <dbReference type="SAM" id="Phobius"/>
    </source>
</evidence>
<protein>
    <submittedName>
        <fullName evidence="2">Uncharacterized protein</fullName>
    </submittedName>
</protein>
<evidence type="ECO:0000313" key="2">
    <source>
        <dbReference type="EMBL" id="WHQ70631.1"/>
    </source>
</evidence>
<organism evidence="2 3">
    <name type="scientific">Methylorubrum extorquens</name>
    <name type="common">Methylobacterium dichloromethanicum</name>
    <name type="synonym">Methylobacterium extorquens</name>
    <dbReference type="NCBI Taxonomy" id="408"/>
    <lineage>
        <taxon>Bacteria</taxon>
        <taxon>Pseudomonadati</taxon>
        <taxon>Pseudomonadota</taxon>
        <taxon>Alphaproteobacteria</taxon>
        <taxon>Hyphomicrobiales</taxon>
        <taxon>Methylobacteriaceae</taxon>
        <taxon>Methylorubrum</taxon>
    </lineage>
</organism>
<dbReference type="RefSeq" id="WP_283535870.1">
    <property type="nucleotide sequence ID" value="NZ_CP073633.1"/>
</dbReference>
<dbReference type="Proteomes" id="UP001223720">
    <property type="component" value="Chromosome"/>
</dbReference>
<sequence>MKRAPEAILSLMQRRFAALGLLGALAVTVTWWFIIARGVWLAVEWASA</sequence>
<dbReference type="EMBL" id="CP073633">
    <property type="protein sequence ID" value="WHQ70631.1"/>
    <property type="molecule type" value="Genomic_DNA"/>
</dbReference>
<evidence type="ECO:0000313" key="3">
    <source>
        <dbReference type="Proteomes" id="UP001223720"/>
    </source>
</evidence>
<keyword evidence="1" id="KW-1133">Transmembrane helix</keyword>
<name>A0AAX3WJD7_METEX</name>
<feature type="transmembrane region" description="Helical" evidence="1">
    <location>
        <begin position="21"/>
        <end position="43"/>
    </location>
</feature>
<proteinExistence type="predicted"/>
<keyword evidence="1" id="KW-0812">Transmembrane</keyword>
<gene>
    <name evidence="2" type="ORF">KEC54_03185</name>
</gene>
<reference evidence="2" key="1">
    <citation type="journal article" date="2022" name="Biotechnol. Bioprocess Eng.">
        <title>Pan-genome Analysis Reveals Comparative Genomic Features of Central Metabolic Pathways in Methylorubrum extorquens.</title>
        <authorList>
            <person name="Lee G.M."/>
            <person name="Scott-Nevros Z.K."/>
            <person name="Lee S.-M."/>
            <person name="Kim D."/>
        </authorList>
    </citation>
    <scope>NUCLEOTIDE SEQUENCE</scope>
    <source>
        <strain evidence="2">ATCC 55366</strain>
    </source>
</reference>
<dbReference type="AlphaFoldDB" id="A0AAX3WJD7"/>
<keyword evidence="1" id="KW-0472">Membrane</keyword>
<accession>A0AAX3WJD7</accession>